<dbReference type="InterPro" id="IPR013813">
    <property type="entry name" value="Endoribo_LPSP/chorism_mut-like"/>
</dbReference>
<keyword evidence="3" id="KW-1185">Reference proteome</keyword>
<dbReference type="Pfam" id="PF14588">
    <property type="entry name" value="YjgF_endoribonc"/>
    <property type="match status" value="1"/>
</dbReference>
<proteinExistence type="predicted"/>
<evidence type="ECO:0000259" key="1">
    <source>
        <dbReference type="Pfam" id="PF14588"/>
    </source>
</evidence>
<dbReference type="Gene3D" id="3.30.1330.40">
    <property type="entry name" value="RutC-like"/>
    <property type="match status" value="1"/>
</dbReference>
<gene>
    <name evidence="2" type="ORF">SAMN05216452_2532</name>
</gene>
<accession>A0A1H4KY24</accession>
<feature type="domain" description="Endoribonuclease L-PSP/chorismate mutase-like" evidence="1">
    <location>
        <begin position="16"/>
        <end position="141"/>
    </location>
</feature>
<dbReference type="AlphaFoldDB" id="A0A1H4KY24"/>
<name>A0A1H4KY24_9HYPH</name>
<dbReference type="SUPFAM" id="SSF55298">
    <property type="entry name" value="YjgF-like"/>
    <property type="match status" value="1"/>
</dbReference>
<dbReference type="Proteomes" id="UP000199064">
    <property type="component" value="Unassembled WGS sequence"/>
</dbReference>
<dbReference type="InterPro" id="IPR035959">
    <property type="entry name" value="RutC-like_sf"/>
</dbReference>
<dbReference type="RefSeq" id="WP_025030853.1">
    <property type="nucleotide sequence ID" value="NZ_FNSL01000001.1"/>
</dbReference>
<evidence type="ECO:0000313" key="2">
    <source>
        <dbReference type="EMBL" id="SEB63313.1"/>
    </source>
</evidence>
<dbReference type="CDD" id="cd02199">
    <property type="entry name" value="YjgF_YER057c_UK114_like_1"/>
    <property type="match status" value="1"/>
</dbReference>
<dbReference type="PANTHER" id="PTHR43760:SF1">
    <property type="entry name" value="ENDORIBONUCLEASE L-PSP_CHORISMATE MUTASE-LIKE DOMAIN-CONTAINING PROTEIN"/>
    <property type="match status" value="1"/>
</dbReference>
<organism evidence="2 3">
    <name type="scientific">Nitratireductor aquibiodomus</name>
    <dbReference type="NCBI Taxonomy" id="204799"/>
    <lineage>
        <taxon>Bacteria</taxon>
        <taxon>Pseudomonadati</taxon>
        <taxon>Pseudomonadota</taxon>
        <taxon>Alphaproteobacteria</taxon>
        <taxon>Hyphomicrobiales</taxon>
        <taxon>Phyllobacteriaceae</taxon>
        <taxon>Nitratireductor</taxon>
    </lineage>
</organism>
<reference evidence="3" key="1">
    <citation type="submission" date="2016-10" db="EMBL/GenBank/DDBJ databases">
        <authorList>
            <person name="Varghese N."/>
            <person name="Submissions S."/>
        </authorList>
    </citation>
    <scope>NUCLEOTIDE SEQUENCE [LARGE SCALE GENOMIC DNA]</scope>
    <source>
        <strain evidence="3">ES.061</strain>
    </source>
</reference>
<evidence type="ECO:0000313" key="3">
    <source>
        <dbReference type="Proteomes" id="UP000199064"/>
    </source>
</evidence>
<dbReference type="EMBL" id="FNSL01000001">
    <property type="protein sequence ID" value="SEB63313.1"/>
    <property type="molecule type" value="Genomic_DNA"/>
</dbReference>
<sequence>MSFSELAKRPETTPNDRLEALGIVLPPPPPPVANFVTHVQEGSLLFLSGQGPTEPDGSQHTGKVGADVSAEEAYRHARLTGINLIAVMQAALGDLSRVRRVVKLLGMVNADPEFAEHPAVINGCSDLLIDVFGERGVHARSAVGFGSLPGRITVEIEAVIAIEDNENAAQ</sequence>
<dbReference type="PANTHER" id="PTHR43760">
    <property type="entry name" value="ENDORIBONUCLEASE-RELATED"/>
    <property type="match status" value="1"/>
</dbReference>
<protein>
    <submittedName>
        <fullName evidence="2">Enamine deaminase RidA, house cleaning of reactive enamine intermediates, YjgF/YER057c/UK114 family</fullName>
    </submittedName>
</protein>